<comment type="caution">
    <text evidence="2">The sequence shown here is derived from an EMBL/GenBank/DDBJ whole genome shotgun (WGS) entry which is preliminary data.</text>
</comment>
<evidence type="ECO:0000256" key="1">
    <source>
        <dbReference type="SAM" id="MobiDB-lite"/>
    </source>
</evidence>
<evidence type="ECO:0000313" key="2">
    <source>
        <dbReference type="EMBL" id="KAK4097758.1"/>
    </source>
</evidence>
<reference evidence="2" key="1">
    <citation type="journal article" date="2023" name="Mol. Phylogenet. Evol.">
        <title>Genome-scale phylogeny and comparative genomics of the fungal order Sordariales.</title>
        <authorList>
            <person name="Hensen N."/>
            <person name="Bonometti L."/>
            <person name="Westerberg I."/>
            <person name="Brannstrom I.O."/>
            <person name="Guillou S."/>
            <person name="Cros-Aarteil S."/>
            <person name="Calhoun S."/>
            <person name="Haridas S."/>
            <person name="Kuo A."/>
            <person name="Mondo S."/>
            <person name="Pangilinan J."/>
            <person name="Riley R."/>
            <person name="LaButti K."/>
            <person name="Andreopoulos B."/>
            <person name="Lipzen A."/>
            <person name="Chen C."/>
            <person name="Yan M."/>
            <person name="Daum C."/>
            <person name="Ng V."/>
            <person name="Clum A."/>
            <person name="Steindorff A."/>
            <person name="Ohm R.A."/>
            <person name="Martin F."/>
            <person name="Silar P."/>
            <person name="Natvig D.O."/>
            <person name="Lalanne C."/>
            <person name="Gautier V."/>
            <person name="Ament-Velasquez S.L."/>
            <person name="Kruys A."/>
            <person name="Hutchinson M.I."/>
            <person name="Powell A.J."/>
            <person name="Barry K."/>
            <person name="Miller A.N."/>
            <person name="Grigoriev I.V."/>
            <person name="Debuchy R."/>
            <person name="Gladieux P."/>
            <person name="Hiltunen Thoren M."/>
            <person name="Johannesson H."/>
        </authorList>
    </citation>
    <scope>NUCLEOTIDE SEQUENCE</scope>
    <source>
        <strain evidence="2">CBS 757.83</strain>
    </source>
</reference>
<dbReference type="Proteomes" id="UP001305647">
    <property type="component" value="Unassembled WGS sequence"/>
</dbReference>
<feature type="compositionally biased region" description="Basic and acidic residues" evidence="1">
    <location>
        <begin position="112"/>
        <end position="128"/>
    </location>
</feature>
<dbReference type="EMBL" id="MU863668">
    <property type="protein sequence ID" value="KAK4097758.1"/>
    <property type="molecule type" value="Genomic_DNA"/>
</dbReference>
<accession>A0AAN6PU13</accession>
<sequence length="128" mass="14301">MLLDTLWTRAEDVPCKPQYRIALHRTLILTGLGFRPGSLIRFCPVHTTQATARTHRSPTTKTTGEQRGTAVQHGNGNREFNNVGTGTQMNVDSNYFEAKGDQNFGMVPSKELMGRCDESRSQTTERDS</sequence>
<gene>
    <name evidence="2" type="ORF">N658DRAFT_260554</name>
</gene>
<name>A0AAN6PU13_9PEZI</name>
<reference evidence="2" key="2">
    <citation type="submission" date="2023-05" db="EMBL/GenBank/DDBJ databases">
        <authorList>
            <consortium name="Lawrence Berkeley National Laboratory"/>
            <person name="Steindorff A."/>
            <person name="Hensen N."/>
            <person name="Bonometti L."/>
            <person name="Westerberg I."/>
            <person name="Brannstrom I.O."/>
            <person name="Guillou S."/>
            <person name="Cros-Aarteil S."/>
            <person name="Calhoun S."/>
            <person name="Haridas S."/>
            <person name="Kuo A."/>
            <person name="Mondo S."/>
            <person name="Pangilinan J."/>
            <person name="Riley R."/>
            <person name="Labutti K."/>
            <person name="Andreopoulos B."/>
            <person name="Lipzen A."/>
            <person name="Chen C."/>
            <person name="Yanf M."/>
            <person name="Daum C."/>
            <person name="Ng V."/>
            <person name="Clum A."/>
            <person name="Ohm R."/>
            <person name="Martin F."/>
            <person name="Silar P."/>
            <person name="Natvig D."/>
            <person name="Lalanne C."/>
            <person name="Gautier V."/>
            <person name="Ament-Velasquez S.L."/>
            <person name="Kruys A."/>
            <person name="Hutchinson M.I."/>
            <person name="Powell A.J."/>
            <person name="Barry K."/>
            <person name="Miller A.N."/>
            <person name="Grigoriev I.V."/>
            <person name="Debuchy R."/>
            <person name="Gladieux P."/>
            <person name="Thoren M.H."/>
            <person name="Johannesson H."/>
        </authorList>
    </citation>
    <scope>NUCLEOTIDE SEQUENCE</scope>
    <source>
        <strain evidence="2">CBS 757.83</strain>
    </source>
</reference>
<feature type="compositionally biased region" description="Polar residues" evidence="1">
    <location>
        <begin position="72"/>
        <end position="88"/>
    </location>
</feature>
<keyword evidence="3" id="KW-1185">Reference proteome</keyword>
<feature type="region of interest" description="Disordered" evidence="1">
    <location>
        <begin position="102"/>
        <end position="128"/>
    </location>
</feature>
<evidence type="ECO:0000313" key="3">
    <source>
        <dbReference type="Proteomes" id="UP001305647"/>
    </source>
</evidence>
<protein>
    <submittedName>
        <fullName evidence="2">Uncharacterized protein</fullName>
    </submittedName>
</protein>
<organism evidence="2 3">
    <name type="scientific">Parathielavia hyrcaniae</name>
    <dbReference type="NCBI Taxonomy" id="113614"/>
    <lineage>
        <taxon>Eukaryota</taxon>
        <taxon>Fungi</taxon>
        <taxon>Dikarya</taxon>
        <taxon>Ascomycota</taxon>
        <taxon>Pezizomycotina</taxon>
        <taxon>Sordariomycetes</taxon>
        <taxon>Sordariomycetidae</taxon>
        <taxon>Sordariales</taxon>
        <taxon>Chaetomiaceae</taxon>
        <taxon>Parathielavia</taxon>
    </lineage>
</organism>
<feature type="region of interest" description="Disordered" evidence="1">
    <location>
        <begin position="48"/>
        <end position="88"/>
    </location>
</feature>
<proteinExistence type="predicted"/>
<dbReference type="AlphaFoldDB" id="A0AAN6PU13"/>